<protein>
    <submittedName>
        <fullName evidence="8">CoA pyrophosphatase</fullName>
    </submittedName>
</protein>
<dbReference type="GO" id="GO:0010945">
    <property type="term" value="F:coenzyme A diphosphatase activity"/>
    <property type="evidence" value="ECO:0007669"/>
    <property type="project" value="InterPro"/>
</dbReference>
<keyword evidence="3" id="KW-0479">Metal-binding</keyword>
<evidence type="ECO:0000259" key="7">
    <source>
        <dbReference type="PROSITE" id="PS51462"/>
    </source>
</evidence>
<dbReference type="GO" id="GO:0046872">
    <property type="term" value="F:metal ion binding"/>
    <property type="evidence" value="ECO:0007669"/>
    <property type="project" value="UniProtKB-KW"/>
</dbReference>
<evidence type="ECO:0000256" key="3">
    <source>
        <dbReference type="ARBA" id="ARBA00022723"/>
    </source>
</evidence>
<evidence type="ECO:0000256" key="4">
    <source>
        <dbReference type="ARBA" id="ARBA00022801"/>
    </source>
</evidence>
<dbReference type="EMBL" id="CP041372">
    <property type="protein sequence ID" value="QKS70806.1"/>
    <property type="molecule type" value="Genomic_DNA"/>
</dbReference>
<keyword evidence="5" id="KW-0460">Magnesium</keyword>
<organism evidence="8 9">
    <name type="scientific">Paenalkalicoccus suaedae</name>
    <dbReference type="NCBI Taxonomy" id="2592382"/>
    <lineage>
        <taxon>Bacteria</taxon>
        <taxon>Bacillati</taxon>
        <taxon>Bacillota</taxon>
        <taxon>Bacilli</taxon>
        <taxon>Bacillales</taxon>
        <taxon>Bacillaceae</taxon>
        <taxon>Paenalkalicoccus</taxon>
    </lineage>
</organism>
<dbReference type="SUPFAM" id="SSF55811">
    <property type="entry name" value="Nudix"/>
    <property type="match status" value="1"/>
</dbReference>
<dbReference type="InterPro" id="IPR000086">
    <property type="entry name" value="NUDIX_hydrolase_dom"/>
</dbReference>
<gene>
    <name evidence="8" type="ORF">FLK61_29175</name>
</gene>
<keyword evidence="4" id="KW-0378">Hydrolase</keyword>
<dbReference type="PROSITE" id="PS51462">
    <property type="entry name" value="NUDIX"/>
    <property type="match status" value="1"/>
</dbReference>
<dbReference type="Gene3D" id="3.90.79.10">
    <property type="entry name" value="Nucleoside Triphosphate Pyrophosphohydrolase"/>
    <property type="match status" value="1"/>
</dbReference>
<keyword evidence="6" id="KW-0464">Manganese</keyword>
<evidence type="ECO:0000313" key="9">
    <source>
        <dbReference type="Proteomes" id="UP000318138"/>
    </source>
</evidence>
<evidence type="ECO:0000256" key="5">
    <source>
        <dbReference type="ARBA" id="ARBA00022842"/>
    </source>
</evidence>
<dbReference type="InterPro" id="IPR045121">
    <property type="entry name" value="CoAse"/>
</dbReference>
<feature type="domain" description="Nudix hydrolase" evidence="7">
    <location>
        <begin position="1"/>
        <end position="125"/>
    </location>
</feature>
<evidence type="ECO:0000256" key="1">
    <source>
        <dbReference type="ARBA" id="ARBA00001936"/>
    </source>
</evidence>
<reference evidence="9" key="1">
    <citation type="submission" date="2019-07" db="EMBL/GenBank/DDBJ databases">
        <title>Bacillus alkalisoli sp. nov. isolated from saline soil.</title>
        <authorList>
            <person name="Sun J.-Q."/>
            <person name="Xu L."/>
        </authorList>
    </citation>
    <scope>NUCLEOTIDE SEQUENCE [LARGE SCALE GENOMIC DNA]</scope>
    <source>
        <strain evidence="9">M4U3P1</strain>
    </source>
</reference>
<proteinExistence type="predicted"/>
<evidence type="ECO:0000256" key="6">
    <source>
        <dbReference type="ARBA" id="ARBA00023211"/>
    </source>
</evidence>
<dbReference type="AlphaFoldDB" id="A0A859FEZ5"/>
<dbReference type="Pfam" id="PF00293">
    <property type="entry name" value="NUDIX"/>
    <property type="match status" value="1"/>
</dbReference>
<dbReference type="CDD" id="cd03426">
    <property type="entry name" value="NUDIX_CoAse_Nudt7"/>
    <property type="match status" value="1"/>
</dbReference>
<keyword evidence="9" id="KW-1185">Reference proteome</keyword>
<dbReference type="InterPro" id="IPR015797">
    <property type="entry name" value="NUDIX_hydrolase-like_dom_sf"/>
</dbReference>
<dbReference type="KEGG" id="psua:FLK61_29175"/>
<evidence type="ECO:0000256" key="2">
    <source>
        <dbReference type="ARBA" id="ARBA00001946"/>
    </source>
</evidence>
<evidence type="ECO:0000313" key="8">
    <source>
        <dbReference type="EMBL" id="QKS70806.1"/>
    </source>
</evidence>
<comment type="cofactor">
    <cofactor evidence="1">
        <name>Mn(2+)</name>
        <dbReference type="ChEBI" id="CHEBI:29035"/>
    </cofactor>
</comment>
<accession>A0A859FEZ5</accession>
<dbReference type="PANTHER" id="PTHR12992:SF11">
    <property type="entry name" value="MITOCHONDRIAL COENZYME A DIPHOSPHATASE NUDT8"/>
    <property type="match status" value="1"/>
</dbReference>
<name>A0A859FEZ5_9BACI</name>
<comment type="cofactor">
    <cofactor evidence="2">
        <name>Mg(2+)</name>
        <dbReference type="ChEBI" id="CHEBI:18420"/>
    </cofactor>
</comment>
<sequence length="174" mass="19787">MKIDGSYHLVFEVRSEHVSQPGEICFPGGRIDPEDPSARSAAGRELEEELGLHSEDYTILGELDYLVMQGRSIMHVFIGEINETAIIKADSAEVEEIFTVPVDTLLQMRPDRHHINLEFAPSEEFPFHLIPNGKDYPFRGGRVNELFYEYQGYVIWGLTARILKHALQELSQAT</sequence>
<dbReference type="PANTHER" id="PTHR12992">
    <property type="entry name" value="NUDIX HYDROLASE"/>
    <property type="match status" value="1"/>
</dbReference>
<dbReference type="Proteomes" id="UP000318138">
    <property type="component" value="Chromosome"/>
</dbReference>